<feature type="region of interest" description="Disordered" evidence="14">
    <location>
        <begin position="585"/>
        <end position="614"/>
    </location>
</feature>
<name>A0A1V4J886_PATFA</name>
<dbReference type="PROSITE" id="PS50835">
    <property type="entry name" value="IG_LIKE"/>
    <property type="match status" value="3"/>
</dbReference>
<dbReference type="PANTHER" id="PTHR23277:SF69">
    <property type="entry name" value="NECTIN-1"/>
    <property type="match status" value="1"/>
</dbReference>
<dbReference type="OrthoDB" id="8718740at2759"/>
<keyword evidence="18" id="KW-1185">Reference proteome</keyword>
<feature type="transmembrane region" description="Helical" evidence="15">
    <location>
        <begin position="553"/>
        <end position="577"/>
    </location>
</feature>
<dbReference type="PANTHER" id="PTHR23277">
    <property type="entry name" value="NECTIN-RELATED"/>
    <property type="match status" value="1"/>
</dbReference>
<dbReference type="InterPro" id="IPR041849">
    <property type="entry name" value="Nectin-1_IgV1"/>
</dbReference>
<evidence type="ECO:0000256" key="4">
    <source>
        <dbReference type="ARBA" id="ARBA00022475"/>
    </source>
</evidence>
<dbReference type="FunFam" id="2.60.40.10:FF:000268">
    <property type="entry name" value="Nectin cell adhesion molecule 1"/>
    <property type="match status" value="1"/>
</dbReference>
<dbReference type="InterPro" id="IPR003599">
    <property type="entry name" value="Ig_sub"/>
</dbReference>
<keyword evidence="8" id="KW-0130">Cell adhesion</keyword>
<dbReference type="Pfam" id="PF08205">
    <property type="entry name" value="C2-set_2"/>
    <property type="match status" value="1"/>
</dbReference>
<comment type="similarity">
    <text evidence="3">Belongs to the nectin family.</text>
</comment>
<evidence type="ECO:0000256" key="13">
    <source>
        <dbReference type="ARBA" id="ARBA00023180"/>
    </source>
</evidence>
<comment type="subcellular location">
    <subcellularLocation>
        <location evidence="2">Cell junction</location>
        <location evidence="2">Adherens junction</location>
    </subcellularLocation>
    <subcellularLocation>
        <location evidence="1">Cell membrane</location>
        <topology evidence="1">Single-pass type I membrane protein</topology>
    </subcellularLocation>
</comment>
<dbReference type="CDD" id="cd05890">
    <property type="entry name" value="IgC1_2_Nectin-1_like"/>
    <property type="match status" value="1"/>
</dbReference>
<dbReference type="SMART" id="SM00409">
    <property type="entry name" value="IG"/>
    <property type="match status" value="3"/>
</dbReference>
<evidence type="ECO:0000256" key="3">
    <source>
        <dbReference type="ARBA" id="ARBA00007810"/>
    </source>
</evidence>
<dbReference type="FunFam" id="2.60.40.10:FF:000427">
    <property type="entry name" value="Nectin cell adhesion molecule 1"/>
    <property type="match status" value="1"/>
</dbReference>
<evidence type="ECO:0000256" key="8">
    <source>
        <dbReference type="ARBA" id="ARBA00022889"/>
    </source>
</evidence>
<evidence type="ECO:0000256" key="7">
    <source>
        <dbReference type="ARBA" id="ARBA00022737"/>
    </source>
</evidence>
<evidence type="ECO:0000256" key="1">
    <source>
        <dbReference type="ARBA" id="ARBA00004251"/>
    </source>
</evidence>
<keyword evidence="13" id="KW-0325">Glycoprotein</keyword>
<feature type="domain" description="Ig-like" evidence="16">
    <location>
        <begin position="166"/>
        <end position="262"/>
    </location>
</feature>
<evidence type="ECO:0000256" key="14">
    <source>
        <dbReference type="SAM" id="MobiDB-lite"/>
    </source>
</evidence>
<gene>
    <name evidence="17" type="primary">PVRL1</name>
    <name evidence="17" type="ORF">AV530_013743</name>
</gene>
<dbReference type="InterPro" id="IPR013162">
    <property type="entry name" value="CD80_C2-set"/>
</dbReference>
<dbReference type="Gene3D" id="2.60.40.10">
    <property type="entry name" value="Immunoglobulins"/>
    <property type="match status" value="3"/>
</dbReference>
<evidence type="ECO:0000313" key="18">
    <source>
        <dbReference type="Proteomes" id="UP000190648"/>
    </source>
</evidence>
<protein>
    <submittedName>
        <fullName evidence="17">Nectin-1 isoform A</fullName>
    </submittedName>
</protein>
<evidence type="ECO:0000313" key="17">
    <source>
        <dbReference type="EMBL" id="OPJ68244.1"/>
    </source>
</evidence>
<dbReference type="InterPro" id="IPR041850">
    <property type="entry name" value="Nectin-1_Ig2"/>
</dbReference>
<dbReference type="STRING" id="372326.A0A1V4J886"/>
<dbReference type="AlphaFoldDB" id="A0A1V4J886"/>
<evidence type="ECO:0000256" key="2">
    <source>
        <dbReference type="ARBA" id="ARBA00004536"/>
    </source>
</evidence>
<dbReference type="Proteomes" id="UP000190648">
    <property type="component" value="Unassembled WGS sequence"/>
</dbReference>
<sequence length="729" mass="80969">MGAEAQPQTPVQELEFTSVGDSWLQTSCCASWWTIGVCILAAALLPGLQAQTVLVNDTVSGFIGTDVVLHCSFTNPLPNVKITQVTWQKATNGSKQNVAIYNPAMGVSILSPYKERVTFRNPSFKDGTIQLSRLELEDEGVYICEFATFPTGNRESQLNLTVLAKPTNRMEGTKRPLIAKSGRTEKILVATCTSSNGKPPSTVTWDTKLKGEAEFQEIRNSNGTITVISRYRLVPSREAHRQQLMCVVNYQLDRFTDSITLNVQYEPEVTIEGFDGNWFLNRKDVKLICKSDANPPAHTYEWKLPNGTLPGSVEIQNNTIYFKGPVSYSVAGTYICEASNAIGTRSGLVEVNVTEFPYTPSPIDDRKSMVQPNIPTPVIGGIVGGVSLVLVVAVVLFVVLRRRRHTFKGDYSTKKHVYGNGYSKAGIPQHHPPMTQNLQYPDDSDDEKKPGPLGGSTYEDEDEDAGGERKLGGPNKYEEDAKRPYFTVDEGEAHPEPYDERTLGFQYDPEQLDIAENMVSQNDGSFISKKEWLNCSEGTLEDKPLPQGAPGGIIGIVGGVIAAVLIISVAVTVIIVYRRQQKNHSETDNDLIDLPPSHKPAPPPKRKQETKSHLTAEDIQVVHLDNMKHEEEIQKLPLQTPYYDMAATESSPYTDKLNFGKCHSEISNASDYLSRCYSHEDRYMEKIPHVYTPLSDLPQDLYPRHSDISFCCPPPGSRAPYICPKEQYV</sequence>
<evidence type="ECO:0000256" key="5">
    <source>
        <dbReference type="ARBA" id="ARBA00022692"/>
    </source>
</evidence>
<keyword evidence="12" id="KW-1015">Disulfide bond</keyword>
<feature type="domain" description="Ig-like" evidence="16">
    <location>
        <begin position="46"/>
        <end position="161"/>
    </location>
</feature>
<proteinExistence type="inferred from homology"/>
<keyword evidence="10 15" id="KW-1133">Transmembrane helix</keyword>
<dbReference type="InterPro" id="IPR051427">
    <property type="entry name" value="Nectin/Nectin-like"/>
</dbReference>
<dbReference type="EMBL" id="LSYS01008642">
    <property type="protein sequence ID" value="OPJ68244.1"/>
    <property type="molecule type" value="Genomic_DNA"/>
</dbReference>
<feature type="compositionally biased region" description="Basic and acidic residues" evidence="14">
    <location>
        <begin position="466"/>
        <end position="483"/>
    </location>
</feature>
<evidence type="ECO:0000256" key="15">
    <source>
        <dbReference type="SAM" id="Phobius"/>
    </source>
</evidence>
<keyword evidence="7" id="KW-0677">Repeat</keyword>
<dbReference type="InterPro" id="IPR036179">
    <property type="entry name" value="Ig-like_dom_sf"/>
</dbReference>
<keyword evidence="11 15" id="KW-0472">Membrane</keyword>
<dbReference type="InterPro" id="IPR013106">
    <property type="entry name" value="Ig_V-set"/>
</dbReference>
<dbReference type="GO" id="GO:0007156">
    <property type="term" value="P:homophilic cell adhesion via plasma membrane adhesion molecules"/>
    <property type="evidence" value="ECO:0007669"/>
    <property type="project" value="TreeGrafter"/>
</dbReference>
<dbReference type="CDD" id="cd05886">
    <property type="entry name" value="IgV_1_Nectin-1_like"/>
    <property type="match status" value="1"/>
</dbReference>
<dbReference type="GO" id="GO:0005886">
    <property type="term" value="C:plasma membrane"/>
    <property type="evidence" value="ECO:0007669"/>
    <property type="project" value="UniProtKB-SubCell"/>
</dbReference>
<evidence type="ECO:0000256" key="11">
    <source>
        <dbReference type="ARBA" id="ARBA00023136"/>
    </source>
</evidence>
<dbReference type="Pfam" id="PF07686">
    <property type="entry name" value="V-set"/>
    <property type="match status" value="1"/>
</dbReference>
<feature type="region of interest" description="Disordered" evidence="14">
    <location>
        <begin position="421"/>
        <end position="484"/>
    </location>
</feature>
<dbReference type="GO" id="GO:1902414">
    <property type="term" value="P:protein localization to cell junction"/>
    <property type="evidence" value="ECO:0007669"/>
    <property type="project" value="TreeGrafter"/>
</dbReference>
<feature type="domain" description="Ig-like" evidence="16">
    <location>
        <begin position="267"/>
        <end position="354"/>
    </location>
</feature>
<evidence type="ECO:0000256" key="10">
    <source>
        <dbReference type="ARBA" id="ARBA00022989"/>
    </source>
</evidence>
<evidence type="ECO:0000256" key="12">
    <source>
        <dbReference type="ARBA" id="ARBA00023157"/>
    </source>
</evidence>
<evidence type="ECO:0000256" key="6">
    <source>
        <dbReference type="ARBA" id="ARBA00022729"/>
    </source>
</evidence>
<keyword evidence="5 15" id="KW-0812">Transmembrane</keyword>
<feature type="transmembrane region" description="Helical" evidence="15">
    <location>
        <begin position="378"/>
        <end position="400"/>
    </location>
</feature>
<dbReference type="SUPFAM" id="SSF48726">
    <property type="entry name" value="Immunoglobulin"/>
    <property type="match status" value="3"/>
</dbReference>
<dbReference type="GO" id="GO:0001618">
    <property type="term" value="F:virus receptor activity"/>
    <property type="evidence" value="ECO:0007669"/>
    <property type="project" value="UniProtKB-ARBA"/>
</dbReference>
<keyword evidence="9" id="KW-0965">Cell junction</keyword>
<comment type="caution">
    <text evidence="17">The sequence shown here is derived from an EMBL/GenBank/DDBJ whole genome shotgun (WGS) entry which is preliminary data.</text>
</comment>
<evidence type="ECO:0000256" key="9">
    <source>
        <dbReference type="ARBA" id="ARBA00022949"/>
    </source>
</evidence>
<keyword evidence="4" id="KW-1003">Cell membrane</keyword>
<accession>A0A1V4J886</accession>
<dbReference type="FunFam" id="2.60.40.10:FF:000304">
    <property type="entry name" value="Nectin cell adhesion molecule 1"/>
    <property type="match status" value="1"/>
</dbReference>
<dbReference type="GO" id="GO:0005912">
    <property type="term" value="C:adherens junction"/>
    <property type="evidence" value="ECO:0007669"/>
    <property type="project" value="UniProtKB-SubCell"/>
</dbReference>
<keyword evidence="6" id="KW-0732">Signal</keyword>
<dbReference type="InterPro" id="IPR007110">
    <property type="entry name" value="Ig-like_dom"/>
</dbReference>
<dbReference type="InterPro" id="IPR013783">
    <property type="entry name" value="Ig-like_fold"/>
</dbReference>
<dbReference type="GO" id="GO:0007157">
    <property type="term" value="P:heterophilic cell-cell adhesion via plasma membrane cell adhesion molecules"/>
    <property type="evidence" value="ECO:0007669"/>
    <property type="project" value="TreeGrafter"/>
</dbReference>
<dbReference type="SMART" id="SM00406">
    <property type="entry name" value="IGv"/>
    <property type="match status" value="1"/>
</dbReference>
<reference evidence="17 18" key="1">
    <citation type="submission" date="2016-02" db="EMBL/GenBank/DDBJ databases">
        <title>Band-tailed pigeon sequencing and assembly.</title>
        <authorList>
            <person name="Soares A.E."/>
            <person name="Novak B.J."/>
            <person name="Rice E.S."/>
            <person name="O'Connell B."/>
            <person name="Chang D."/>
            <person name="Weber S."/>
            <person name="Shapiro B."/>
        </authorList>
    </citation>
    <scope>NUCLEOTIDE SEQUENCE [LARGE SCALE GENOMIC DNA]</scope>
    <source>
        <strain evidence="17">BTP2013</strain>
        <tissue evidence="17">Blood</tissue>
    </source>
</reference>
<organism evidence="17 18">
    <name type="scientific">Patagioenas fasciata monilis</name>
    <dbReference type="NCBI Taxonomy" id="372326"/>
    <lineage>
        <taxon>Eukaryota</taxon>
        <taxon>Metazoa</taxon>
        <taxon>Chordata</taxon>
        <taxon>Craniata</taxon>
        <taxon>Vertebrata</taxon>
        <taxon>Euteleostomi</taxon>
        <taxon>Archelosauria</taxon>
        <taxon>Archosauria</taxon>
        <taxon>Dinosauria</taxon>
        <taxon>Saurischia</taxon>
        <taxon>Theropoda</taxon>
        <taxon>Coelurosauria</taxon>
        <taxon>Aves</taxon>
        <taxon>Neognathae</taxon>
        <taxon>Neoaves</taxon>
        <taxon>Columbimorphae</taxon>
        <taxon>Columbiformes</taxon>
        <taxon>Columbidae</taxon>
        <taxon>Patagioenas</taxon>
    </lineage>
</organism>
<evidence type="ECO:0000259" key="16">
    <source>
        <dbReference type="PROSITE" id="PS50835"/>
    </source>
</evidence>
<dbReference type="Pfam" id="PF13927">
    <property type="entry name" value="Ig_3"/>
    <property type="match status" value="1"/>
</dbReference>